<feature type="domain" description="6-phosphogluconate dehydrogenase NADP-binding" evidence="4">
    <location>
        <begin position="5"/>
        <end position="159"/>
    </location>
</feature>
<dbReference type="PIRSF" id="PIRSF000103">
    <property type="entry name" value="HIBADH"/>
    <property type="match status" value="1"/>
</dbReference>
<evidence type="ECO:0000313" key="6">
    <source>
        <dbReference type="EMBL" id="NML47428.1"/>
    </source>
</evidence>
<dbReference type="InterPro" id="IPR036291">
    <property type="entry name" value="NAD(P)-bd_dom_sf"/>
</dbReference>
<dbReference type="GO" id="GO:0051287">
    <property type="term" value="F:NAD binding"/>
    <property type="evidence" value="ECO:0007669"/>
    <property type="project" value="InterPro"/>
</dbReference>
<feature type="domain" description="3-hydroxyisobutyrate dehydrogenase-like NAD-binding" evidence="5">
    <location>
        <begin position="165"/>
        <end position="285"/>
    </location>
</feature>
<proteinExistence type="predicted"/>
<dbReference type="InterPro" id="IPR013328">
    <property type="entry name" value="6PGD_dom2"/>
</dbReference>
<evidence type="ECO:0000256" key="2">
    <source>
        <dbReference type="ARBA" id="ARBA00023027"/>
    </source>
</evidence>
<dbReference type="EMBL" id="JABBFX010000003">
    <property type="protein sequence ID" value="NML47428.1"/>
    <property type="molecule type" value="Genomic_DNA"/>
</dbReference>
<dbReference type="PANTHER" id="PTHR22981:SF7">
    <property type="entry name" value="3-HYDROXYISOBUTYRATE DEHYDROGENASE, MITOCHONDRIAL"/>
    <property type="match status" value="1"/>
</dbReference>
<dbReference type="InterPro" id="IPR029154">
    <property type="entry name" value="HIBADH-like_NADP-bd"/>
</dbReference>
<dbReference type="RefSeq" id="WP_169421705.1">
    <property type="nucleotide sequence ID" value="NZ_JABBFX010000003.1"/>
</dbReference>
<dbReference type="SUPFAM" id="SSF48179">
    <property type="entry name" value="6-phosphogluconate dehydrogenase C-terminal domain-like"/>
    <property type="match status" value="1"/>
</dbReference>
<dbReference type="PANTHER" id="PTHR22981">
    <property type="entry name" value="3-HYDROXYISOBUTYRATE DEHYDROGENASE-RELATED"/>
    <property type="match status" value="1"/>
</dbReference>
<reference evidence="6 7" key="1">
    <citation type="submission" date="2020-04" db="EMBL/GenBank/DDBJ databases">
        <title>Ramlibacter sp. G-1-2-2 isolated from soil.</title>
        <authorList>
            <person name="Dahal R.H."/>
        </authorList>
    </citation>
    <scope>NUCLEOTIDE SEQUENCE [LARGE SCALE GENOMIC DNA]</scope>
    <source>
        <strain evidence="6 7">G-1-2-2</strain>
    </source>
</reference>
<evidence type="ECO:0000259" key="5">
    <source>
        <dbReference type="Pfam" id="PF14833"/>
    </source>
</evidence>
<protein>
    <submittedName>
        <fullName evidence="6">NAD(P)-dependent oxidoreductase</fullName>
    </submittedName>
</protein>
<name>A0A848HIA4_9BURK</name>
<evidence type="ECO:0000256" key="1">
    <source>
        <dbReference type="ARBA" id="ARBA00023002"/>
    </source>
</evidence>
<comment type="caution">
    <text evidence="6">The sequence shown here is derived from an EMBL/GenBank/DDBJ whole genome shotgun (WGS) entry which is preliminary data.</text>
</comment>
<dbReference type="Pfam" id="PF03446">
    <property type="entry name" value="NAD_binding_2"/>
    <property type="match status" value="1"/>
</dbReference>
<dbReference type="Proteomes" id="UP000541185">
    <property type="component" value="Unassembled WGS sequence"/>
</dbReference>
<evidence type="ECO:0000259" key="4">
    <source>
        <dbReference type="Pfam" id="PF03446"/>
    </source>
</evidence>
<accession>A0A848HIA4</accession>
<feature type="active site" evidence="3">
    <location>
        <position position="171"/>
    </location>
</feature>
<sequence>MSGIVGVVGLGNMGRGIASRLLETGHKLVVFDVRPQAQREFAERGATIAGSPRAVADEAAVVLVSLPTPDVVKQVALGADGLVQGRAIKTYIDFSTTGPQVAREVGEALAQAGIQAIDAPVTGAVTGAATGKLQMMLSGDRATIAAVTPVLQHLGHCEVVGDRVGMGQSLKLLNNLMVATAMAITAEATVLGVKAGLDPDVMLRVLNRGSGRNICTEERWHKHVLNRKFDNGFANGLMRKDVRLCMDMAESLQVPMWVATAVDRLWMQTVLQVGAEQNTTTIVQTLEQWAGVEVRGNAA</sequence>
<dbReference type="Pfam" id="PF14833">
    <property type="entry name" value="NAD_binding_11"/>
    <property type="match status" value="1"/>
</dbReference>
<dbReference type="Gene3D" id="3.40.50.720">
    <property type="entry name" value="NAD(P)-binding Rossmann-like Domain"/>
    <property type="match status" value="1"/>
</dbReference>
<keyword evidence="1" id="KW-0560">Oxidoreductase</keyword>
<organism evidence="6 7">
    <name type="scientific">Ramlibacter agri</name>
    <dbReference type="NCBI Taxonomy" id="2728837"/>
    <lineage>
        <taxon>Bacteria</taxon>
        <taxon>Pseudomonadati</taxon>
        <taxon>Pseudomonadota</taxon>
        <taxon>Betaproteobacteria</taxon>
        <taxon>Burkholderiales</taxon>
        <taxon>Comamonadaceae</taxon>
        <taxon>Ramlibacter</taxon>
    </lineage>
</organism>
<gene>
    <name evidence="6" type="ORF">HHL11_27005</name>
</gene>
<dbReference type="GO" id="GO:0050661">
    <property type="term" value="F:NADP binding"/>
    <property type="evidence" value="ECO:0007669"/>
    <property type="project" value="InterPro"/>
</dbReference>
<dbReference type="InterPro" id="IPR006115">
    <property type="entry name" value="6PGDH_NADP-bd"/>
</dbReference>
<dbReference type="InterPro" id="IPR015815">
    <property type="entry name" value="HIBADH-related"/>
</dbReference>
<evidence type="ECO:0000313" key="7">
    <source>
        <dbReference type="Proteomes" id="UP000541185"/>
    </source>
</evidence>
<keyword evidence="2" id="KW-0520">NAD</keyword>
<dbReference type="GO" id="GO:0016616">
    <property type="term" value="F:oxidoreductase activity, acting on the CH-OH group of donors, NAD or NADP as acceptor"/>
    <property type="evidence" value="ECO:0007669"/>
    <property type="project" value="TreeGrafter"/>
</dbReference>
<dbReference type="AlphaFoldDB" id="A0A848HIA4"/>
<keyword evidence="7" id="KW-1185">Reference proteome</keyword>
<dbReference type="InterPro" id="IPR008927">
    <property type="entry name" value="6-PGluconate_DH-like_C_sf"/>
</dbReference>
<dbReference type="Gene3D" id="1.10.1040.10">
    <property type="entry name" value="N-(1-d-carboxylethyl)-l-norvaline Dehydrogenase, domain 2"/>
    <property type="match status" value="1"/>
</dbReference>
<dbReference type="SUPFAM" id="SSF51735">
    <property type="entry name" value="NAD(P)-binding Rossmann-fold domains"/>
    <property type="match status" value="1"/>
</dbReference>
<evidence type="ECO:0000256" key="3">
    <source>
        <dbReference type="PIRSR" id="PIRSR000103-1"/>
    </source>
</evidence>